<dbReference type="RefSeq" id="WP_005847312.1">
    <property type="nucleotide sequence ID" value="NC_019968.1"/>
</dbReference>
<keyword evidence="3" id="KW-0136">Cellulose degradation</keyword>
<dbReference type="InterPro" id="IPR001547">
    <property type="entry name" value="Glyco_hydro_5"/>
</dbReference>
<dbReference type="Pfam" id="PF00150">
    <property type="entry name" value="Cellulase"/>
    <property type="match status" value="1"/>
</dbReference>
<evidence type="ECO:0000313" key="13">
    <source>
        <dbReference type="Proteomes" id="UP000010862"/>
    </source>
</evidence>
<dbReference type="Proteomes" id="UP000007820">
    <property type="component" value="Unassembled WGS sequence"/>
</dbReference>
<dbReference type="Gene3D" id="3.20.20.80">
    <property type="entry name" value="Glycosidases"/>
    <property type="match status" value="1"/>
</dbReference>
<evidence type="ECO:0000313" key="12">
    <source>
        <dbReference type="Proteomes" id="UP000007820"/>
    </source>
</evidence>
<accession>F9D677</accession>
<dbReference type="EMBL" id="AFPW01000041">
    <property type="protein sequence ID" value="EGQ12472.1"/>
    <property type="molecule type" value="Genomic_DNA"/>
</dbReference>
<evidence type="ECO:0000256" key="3">
    <source>
        <dbReference type="ARBA" id="ARBA00023001"/>
    </source>
</evidence>
<protein>
    <submittedName>
        <fullName evidence="10 11">Endoglucanase</fullName>
        <ecNumber evidence="11">3.2.1.4</ecNumber>
    </submittedName>
</protein>
<evidence type="ECO:0000256" key="6">
    <source>
        <dbReference type="ARBA" id="ARBA00023326"/>
    </source>
</evidence>
<dbReference type="KEGG" id="pdt:Prede_2171"/>
<evidence type="ECO:0000313" key="10">
    <source>
        <dbReference type="EMBL" id="AGB29444.1"/>
    </source>
</evidence>
<feature type="domain" description="Glycoside hydrolase family 5" evidence="9">
    <location>
        <begin position="70"/>
        <end position="372"/>
    </location>
</feature>
<dbReference type="HOGENOM" id="CLU_018668_3_1_10"/>
<organism evidence="11 12">
    <name type="scientific">Prevotella dentalis (strain ATCC 49559 / DSM 3688 / JCM 13448 / NCTC 12043 / ES 2772)</name>
    <name type="common">Mitsuokella dentalis</name>
    <dbReference type="NCBI Taxonomy" id="908937"/>
    <lineage>
        <taxon>Bacteria</taxon>
        <taxon>Pseudomonadati</taxon>
        <taxon>Bacteroidota</taxon>
        <taxon>Bacteroidia</taxon>
        <taxon>Bacteroidales</taxon>
        <taxon>Prevotellaceae</taxon>
        <taxon>Prevotella</taxon>
    </lineage>
</organism>
<keyword evidence="5 7" id="KW-0326">Glycosidase</keyword>
<gene>
    <name evidence="10" type="ordered locus">Prede_2171</name>
    <name evidence="11" type="ORF">HMPREF9136_2355</name>
</gene>
<dbReference type="AlphaFoldDB" id="F9D677"/>
<proteinExistence type="inferred from homology"/>
<keyword evidence="6" id="KW-0624">Polysaccharide degradation</keyword>
<dbReference type="GO" id="GO:0030245">
    <property type="term" value="P:cellulose catabolic process"/>
    <property type="evidence" value="ECO:0007669"/>
    <property type="project" value="UniProtKB-KW"/>
</dbReference>
<feature type="signal peptide" evidence="8">
    <location>
        <begin position="1"/>
        <end position="25"/>
    </location>
</feature>
<keyword evidence="4" id="KW-0119">Carbohydrate metabolism</keyword>
<dbReference type="GO" id="GO:0005576">
    <property type="term" value="C:extracellular region"/>
    <property type="evidence" value="ECO:0007669"/>
    <property type="project" value="TreeGrafter"/>
</dbReference>
<dbReference type="EC" id="3.2.1.4" evidence="11"/>
<feature type="chain" id="PRO_5007914458" evidence="8">
    <location>
        <begin position="26"/>
        <end position="404"/>
    </location>
</feature>
<evidence type="ECO:0000256" key="4">
    <source>
        <dbReference type="ARBA" id="ARBA00023277"/>
    </source>
</evidence>
<dbReference type="GO" id="GO:0008422">
    <property type="term" value="F:beta-glucosidase activity"/>
    <property type="evidence" value="ECO:0007669"/>
    <property type="project" value="TreeGrafter"/>
</dbReference>
<evidence type="ECO:0000256" key="2">
    <source>
        <dbReference type="ARBA" id="ARBA00022801"/>
    </source>
</evidence>
<evidence type="ECO:0000256" key="1">
    <source>
        <dbReference type="ARBA" id="ARBA00005641"/>
    </source>
</evidence>
<dbReference type="STRING" id="908937.Prede_2171"/>
<keyword evidence="13" id="KW-1185">Reference proteome</keyword>
<dbReference type="GO" id="GO:0009986">
    <property type="term" value="C:cell surface"/>
    <property type="evidence" value="ECO:0007669"/>
    <property type="project" value="TreeGrafter"/>
</dbReference>
<dbReference type="InterPro" id="IPR017853">
    <property type="entry name" value="GH"/>
</dbReference>
<reference evidence="11 12" key="1">
    <citation type="submission" date="2011-04" db="EMBL/GenBank/DDBJ databases">
        <authorList>
            <person name="Muzny D."/>
            <person name="Qin X."/>
            <person name="Deng J."/>
            <person name="Jiang H."/>
            <person name="Liu Y."/>
            <person name="Qu J."/>
            <person name="Song X.-Z."/>
            <person name="Zhang L."/>
            <person name="Thornton R."/>
            <person name="Coyle M."/>
            <person name="Francisco L."/>
            <person name="Jackson L."/>
            <person name="Javaid M."/>
            <person name="Korchina V."/>
            <person name="Kovar C."/>
            <person name="Mata R."/>
            <person name="Mathew T."/>
            <person name="Ngo R."/>
            <person name="Nguyen L."/>
            <person name="Nguyen N."/>
            <person name="Okwuonu G."/>
            <person name="Ongeri F."/>
            <person name="Pham C."/>
            <person name="Simmons D."/>
            <person name="Wilczek-Boney K."/>
            <person name="Hale W."/>
            <person name="Jakkamsetti A."/>
            <person name="Pham P."/>
            <person name="Ruth R."/>
            <person name="San Lucas F."/>
            <person name="Warren J."/>
            <person name="Zhang J."/>
            <person name="Zhao Z."/>
            <person name="Zhou C."/>
            <person name="Zhu D."/>
            <person name="Lee S."/>
            <person name="Bess C."/>
            <person name="Blankenburg K."/>
            <person name="Forbes L."/>
            <person name="Fu Q."/>
            <person name="Gubbala S."/>
            <person name="Hirani K."/>
            <person name="Jayaseelan J.C."/>
            <person name="Lara F."/>
            <person name="Munidasa M."/>
            <person name="Palculict T."/>
            <person name="Patil S."/>
            <person name="Pu L.-L."/>
            <person name="Saada N."/>
            <person name="Tang L."/>
            <person name="Weissenberger G."/>
            <person name="Zhu Y."/>
            <person name="Hemphill L."/>
            <person name="Shang Y."/>
            <person name="Youmans B."/>
            <person name="Ayvaz T."/>
            <person name="Ross M."/>
            <person name="Santibanez J."/>
            <person name="Aqrawi P."/>
            <person name="Gross S."/>
            <person name="Joshi V."/>
            <person name="Fowler G."/>
            <person name="Nazareth L."/>
            <person name="Reid J."/>
            <person name="Worley K."/>
            <person name="Petrosino J."/>
            <person name="Highlander S."/>
            <person name="Gibbs R."/>
        </authorList>
    </citation>
    <scope>NUCLEOTIDE SEQUENCE [LARGE SCALE GENOMIC DNA]</scope>
    <source>
        <strain evidence="11 12">DSM 3688</strain>
    </source>
</reference>
<reference evidence="10" key="2">
    <citation type="submission" date="2012-02" db="EMBL/GenBank/DDBJ databases">
        <title>Complete sequence of chromosome 2 of Prevotella dentalis DSM 3688.</title>
        <authorList>
            <consortium name="US DOE Joint Genome Institute (JGI-PGF)"/>
            <person name="Lucas S."/>
            <person name="Copeland A."/>
            <person name="Lapidus A."/>
            <person name="Glavina del Rio T."/>
            <person name="Dalin E."/>
            <person name="Tice H."/>
            <person name="Bruce D."/>
            <person name="Goodwin L."/>
            <person name="Pitluck S."/>
            <person name="Peters L."/>
            <person name="Mikhailova N."/>
            <person name="Chertkov O."/>
            <person name="Kyrpides N."/>
            <person name="Mavromatis K."/>
            <person name="Ivanova N."/>
            <person name="Brettin T."/>
            <person name="Detter J.C."/>
            <person name="Han C."/>
            <person name="Larimer F."/>
            <person name="Land M."/>
            <person name="Hauser L."/>
            <person name="Markowitz V."/>
            <person name="Cheng J.-F."/>
            <person name="Hugenholtz P."/>
            <person name="Woyke T."/>
            <person name="Wu D."/>
            <person name="Gronow S."/>
            <person name="Wellnitz S."/>
            <person name="Brambilla E."/>
            <person name="Klenk H.-P."/>
            <person name="Eisen J.A."/>
        </authorList>
    </citation>
    <scope>NUCLEOTIDE SEQUENCE</scope>
    <source>
        <strain evidence="10">DSM 3688</strain>
    </source>
</reference>
<dbReference type="PATRIC" id="fig|908937.9.peg.2303"/>
<dbReference type="PANTHER" id="PTHR31297:SF41">
    <property type="entry name" value="ENDOGLUCANASE, PUTATIVE (AFU_ORTHOLOGUE AFUA_5G01830)-RELATED"/>
    <property type="match status" value="1"/>
</dbReference>
<evidence type="ECO:0000256" key="7">
    <source>
        <dbReference type="RuleBase" id="RU361153"/>
    </source>
</evidence>
<dbReference type="PANTHER" id="PTHR31297">
    <property type="entry name" value="GLUCAN ENDO-1,6-BETA-GLUCOSIDASE B"/>
    <property type="match status" value="1"/>
</dbReference>
<dbReference type="OrthoDB" id="9800955at2"/>
<dbReference type="GO" id="GO:0008810">
    <property type="term" value="F:cellulase activity"/>
    <property type="evidence" value="ECO:0007669"/>
    <property type="project" value="UniProtKB-EC"/>
</dbReference>
<evidence type="ECO:0000256" key="8">
    <source>
        <dbReference type="SAM" id="SignalP"/>
    </source>
</evidence>
<keyword evidence="2 7" id="KW-0378">Hydrolase</keyword>
<dbReference type="EMBL" id="CP003369">
    <property type="protein sequence ID" value="AGB29444.1"/>
    <property type="molecule type" value="Genomic_DNA"/>
</dbReference>
<sequence>MKFKSVHLLLAALVCCACSSNPVVANPPTVANPETPVTAQAWNKDVVGWNLGNQLECPAPGQDGESMDIGNPAGALNAETAWGNPVVTRRLIKAVRQAGFNAVRIPVRWQCHITNDKAMSIDKAWLDRVKQVVDWCLAEDMKVIVNVHHDKWLEGRPLLAHKEENCQKLSLLWMNIATALANYDYRVAFAGTNEVHVRDNWGKPTPENLEVQNAYNQAFVDIVRAMGGKNARRHLIVQTYVCNPDFGINNGDFIIPKDTEDNGNGYMSVEFHYYSPWDYAGSCEYYYWGEPYKQYGASPSDEKAMTALFDRVVGTWASKGLGVVVGEWGVTDHYKADETDRIHENMSYYCRFLTGEARKRGFSTFVWDNNAFGNGQERFGIFDRTKNSCPIKAQWIIDGIMAGK</sequence>
<evidence type="ECO:0000259" key="9">
    <source>
        <dbReference type="Pfam" id="PF00150"/>
    </source>
</evidence>
<dbReference type="InterPro" id="IPR050386">
    <property type="entry name" value="Glycosyl_hydrolase_5"/>
</dbReference>
<evidence type="ECO:0000313" key="11">
    <source>
        <dbReference type="EMBL" id="EGQ12472.1"/>
    </source>
</evidence>
<evidence type="ECO:0000256" key="5">
    <source>
        <dbReference type="ARBA" id="ARBA00023295"/>
    </source>
</evidence>
<comment type="similarity">
    <text evidence="1 7">Belongs to the glycosyl hydrolase 5 (cellulase A) family.</text>
</comment>
<name>F9D677_PREDD</name>
<dbReference type="SUPFAM" id="SSF51445">
    <property type="entry name" value="(Trans)glycosidases"/>
    <property type="match status" value="1"/>
</dbReference>
<dbReference type="Proteomes" id="UP000010862">
    <property type="component" value="Chromosome 2"/>
</dbReference>
<dbReference type="eggNOG" id="COG2730">
    <property type="taxonomic scope" value="Bacteria"/>
</dbReference>
<keyword evidence="8" id="KW-0732">Signal</keyword>